<name>A0A1S0TJX4_LOALO</name>
<gene>
    <name evidence="1" type="ORF">LOAG_13202</name>
</gene>
<organism evidence="1">
    <name type="scientific">Loa loa</name>
    <name type="common">Eye worm</name>
    <name type="synonym">Filaria loa</name>
    <dbReference type="NCBI Taxonomy" id="7209"/>
    <lineage>
        <taxon>Eukaryota</taxon>
        <taxon>Metazoa</taxon>
        <taxon>Ecdysozoa</taxon>
        <taxon>Nematoda</taxon>
        <taxon>Chromadorea</taxon>
        <taxon>Rhabditida</taxon>
        <taxon>Spirurina</taxon>
        <taxon>Spiruromorpha</taxon>
        <taxon>Filarioidea</taxon>
        <taxon>Onchocercidae</taxon>
        <taxon>Loa</taxon>
    </lineage>
</organism>
<dbReference type="GeneID" id="9950672"/>
<reference evidence="1" key="1">
    <citation type="submission" date="2012-04" db="EMBL/GenBank/DDBJ databases">
        <title>The Genome Sequence of Loa loa.</title>
        <authorList>
            <consortium name="The Broad Institute Genome Sequencing Platform"/>
            <consortium name="Broad Institute Genome Sequencing Center for Infectious Disease"/>
            <person name="Nutman T.B."/>
            <person name="Fink D.L."/>
            <person name="Russ C."/>
            <person name="Young S."/>
            <person name="Zeng Q."/>
            <person name="Gargeya S."/>
            <person name="Alvarado L."/>
            <person name="Berlin A."/>
            <person name="Chapman S.B."/>
            <person name="Chen Z."/>
            <person name="Freedman E."/>
            <person name="Gellesch M."/>
            <person name="Goldberg J."/>
            <person name="Griggs A."/>
            <person name="Gujja S."/>
            <person name="Heilman E.R."/>
            <person name="Heiman D."/>
            <person name="Howarth C."/>
            <person name="Mehta T."/>
            <person name="Neiman D."/>
            <person name="Pearson M."/>
            <person name="Roberts A."/>
            <person name="Saif S."/>
            <person name="Shea T."/>
            <person name="Shenoy N."/>
            <person name="Sisk P."/>
            <person name="Stolte C."/>
            <person name="Sykes S."/>
            <person name="White J."/>
            <person name="Yandava C."/>
            <person name="Haas B."/>
            <person name="Henn M.R."/>
            <person name="Nusbaum C."/>
            <person name="Birren B."/>
        </authorList>
    </citation>
    <scope>NUCLEOTIDE SEQUENCE [LARGE SCALE GENOMIC DNA]</scope>
</reference>
<dbReference type="AlphaFoldDB" id="A0A1S0TJX4"/>
<dbReference type="KEGG" id="loa:LOAG_13202"/>
<dbReference type="RefSeq" id="XP_003148759.1">
    <property type="nucleotide sequence ID" value="XM_003148711.1"/>
</dbReference>
<dbReference type="EMBL" id="JH712403">
    <property type="protein sequence ID" value="EFO15310.1"/>
    <property type="molecule type" value="Genomic_DNA"/>
</dbReference>
<evidence type="ECO:0000313" key="1">
    <source>
        <dbReference type="EMBL" id="EFO15310.1"/>
    </source>
</evidence>
<sequence>MELTVVSRQCPLRLFHLKSGMRKKDIVSLVNQHLSIEILEKRKRSEWSHDKDGQELHQILEFLKQSISGELPELPDSIKLSCKKEAVFVTMIIKKTFDGRDERIRQTSENDWNKKDTNEQI</sequence>
<dbReference type="CTD" id="9950672"/>
<accession>A0A1S0TJX4</accession>
<dbReference type="InParanoid" id="A0A1S0TJX4"/>
<proteinExistence type="predicted"/>
<protein>
    <submittedName>
        <fullName evidence="1">Uncharacterized protein</fullName>
    </submittedName>
</protein>